<dbReference type="InterPro" id="IPR009056">
    <property type="entry name" value="Cyt_c-like_dom"/>
</dbReference>
<dbReference type="GO" id="GO:0004130">
    <property type="term" value="F:cytochrome-c peroxidase activity"/>
    <property type="evidence" value="ECO:0007669"/>
    <property type="project" value="TreeGrafter"/>
</dbReference>
<dbReference type="OrthoDB" id="417271at2"/>
<dbReference type="PROSITE" id="PS51007">
    <property type="entry name" value="CYTC"/>
    <property type="match status" value="1"/>
</dbReference>
<organism evidence="6 7">
    <name type="scientific">Parasphingorhabdus marina DSM 22363</name>
    <dbReference type="NCBI Taxonomy" id="1123272"/>
    <lineage>
        <taxon>Bacteria</taxon>
        <taxon>Pseudomonadati</taxon>
        <taxon>Pseudomonadota</taxon>
        <taxon>Alphaproteobacteria</taxon>
        <taxon>Sphingomonadales</taxon>
        <taxon>Sphingomonadaceae</taxon>
        <taxon>Parasphingorhabdus</taxon>
    </lineage>
</organism>
<dbReference type="GO" id="GO:0009055">
    <property type="term" value="F:electron transfer activity"/>
    <property type="evidence" value="ECO:0007669"/>
    <property type="project" value="InterPro"/>
</dbReference>
<protein>
    <submittedName>
        <fullName evidence="6">Cytochrome c1</fullName>
    </submittedName>
</protein>
<feature type="domain" description="Cytochrome c" evidence="5">
    <location>
        <begin position="368"/>
        <end position="546"/>
    </location>
</feature>
<dbReference type="PANTHER" id="PTHR30600:SF9">
    <property type="entry name" value="BLR7738 PROTEIN"/>
    <property type="match status" value="1"/>
</dbReference>
<dbReference type="GO" id="GO:0046872">
    <property type="term" value="F:metal ion binding"/>
    <property type="evidence" value="ECO:0007669"/>
    <property type="project" value="UniProtKB-KW"/>
</dbReference>
<keyword evidence="1 4" id="KW-0349">Heme</keyword>
<evidence type="ECO:0000256" key="3">
    <source>
        <dbReference type="ARBA" id="ARBA00023004"/>
    </source>
</evidence>
<evidence type="ECO:0000256" key="1">
    <source>
        <dbReference type="ARBA" id="ARBA00022617"/>
    </source>
</evidence>
<keyword evidence="2 4" id="KW-0479">Metal-binding</keyword>
<evidence type="ECO:0000313" key="6">
    <source>
        <dbReference type="EMBL" id="SIN59721.1"/>
    </source>
</evidence>
<evidence type="ECO:0000259" key="5">
    <source>
        <dbReference type="PROSITE" id="PS51007"/>
    </source>
</evidence>
<evidence type="ECO:0000256" key="2">
    <source>
        <dbReference type="ARBA" id="ARBA00022723"/>
    </source>
</evidence>
<evidence type="ECO:0000256" key="4">
    <source>
        <dbReference type="PROSITE-ProRule" id="PRU00433"/>
    </source>
</evidence>
<dbReference type="Pfam" id="PF21419">
    <property type="entry name" value="RoxA-like_Cyt-c"/>
    <property type="match status" value="1"/>
</dbReference>
<accession>A0A1N6CMC9</accession>
<dbReference type="PANTHER" id="PTHR30600">
    <property type="entry name" value="CYTOCHROME C PEROXIDASE-RELATED"/>
    <property type="match status" value="1"/>
</dbReference>
<dbReference type="RefSeq" id="WP_074203355.1">
    <property type="nucleotide sequence ID" value="NZ_FSQW01000001.1"/>
</dbReference>
<keyword evidence="7" id="KW-1185">Reference proteome</keyword>
<dbReference type="GO" id="GO:0020037">
    <property type="term" value="F:heme binding"/>
    <property type="evidence" value="ECO:0007669"/>
    <property type="project" value="InterPro"/>
</dbReference>
<dbReference type="Proteomes" id="UP000185192">
    <property type="component" value="Unassembled WGS sequence"/>
</dbReference>
<evidence type="ECO:0000313" key="7">
    <source>
        <dbReference type="Proteomes" id="UP000185192"/>
    </source>
</evidence>
<dbReference type="InterPro" id="IPR036909">
    <property type="entry name" value="Cyt_c-like_dom_sf"/>
</dbReference>
<keyword evidence="3 4" id="KW-0408">Iron</keyword>
<dbReference type="EMBL" id="FSQW01000001">
    <property type="protein sequence ID" value="SIN59721.1"/>
    <property type="molecule type" value="Genomic_DNA"/>
</dbReference>
<dbReference type="STRING" id="1123272.SAMN02745824_0256"/>
<dbReference type="Gene3D" id="1.10.760.10">
    <property type="entry name" value="Cytochrome c-like domain"/>
    <property type="match status" value="1"/>
</dbReference>
<dbReference type="InterPro" id="IPR051395">
    <property type="entry name" value="Cytochrome_c_Peroxidase/MauG"/>
</dbReference>
<dbReference type="AlphaFoldDB" id="A0A1N6CMC9"/>
<reference evidence="7" key="1">
    <citation type="submission" date="2016-11" db="EMBL/GenBank/DDBJ databases">
        <authorList>
            <person name="Varghese N."/>
            <person name="Submissions S."/>
        </authorList>
    </citation>
    <scope>NUCLEOTIDE SEQUENCE [LARGE SCALE GENOMIC DNA]</scope>
    <source>
        <strain evidence="7">DSM 22363</strain>
    </source>
</reference>
<gene>
    <name evidence="6" type="ORF">SAMN02745824_0256</name>
</gene>
<sequence>MSRKKIAVFGLLFFVLAGGVLWFAGTRQGDSASRPTVAIGATSEELGAAVFVGESFGGVSMDALDSNALPWKLAAAALVLEEMRRDPSATMSQASLSKILKRFGFLYPNKIENLPNGLKRPESTMPLGMTFGEIAPIGGTKVMVSNLGCAACHAGVTYSSDGTPQTEQAVLGMPNSSLNLEAYTQAVFVATRQHLSSERLMEAVTTLFPETDWRERQSLRWLVMPLARQRLAELEGKDRPLPFPNGVPGSTNGVAALKAALGVPLVGGGPDDRGFVSIPDLSYRTWRTSLLVDGAYAVPEKPRQTRIGAANIGEAHLRSLAEITTFFTVPSMGVHPDVAKTAIDDGVDVMTFLHSYRPQAFPGPIDKNAAREGAIVYKQHCAACHGDYAESPSHPILSSFPNWIGDVGTDKLRSDVFGRELSEAIQDTSYDGLISVATGQGYVAPPLSGIWASAPYLHNGSVTSLWALLTPEQRQKRFQVGGHALDFDLVGLRLNRTGRYPAGYTPFAQPVWIETDEPGNGNRGHNYGKELNDQEKRDLIEFLKQL</sequence>
<name>A0A1N6CMC9_9SPHN</name>
<proteinExistence type="predicted"/>
<dbReference type="SUPFAM" id="SSF46626">
    <property type="entry name" value="Cytochrome c"/>
    <property type="match status" value="1"/>
</dbReference>